<evidence type="ECO:0000259" key="2">
    <source>
        <dbReference type="Pfam" id="PF00535"/>
    </source>
</evidence>
<dbReference type="Pfam" id="PF00535">
    <property type="entry name" value="Glycos_transf_2"/>
    <property type="match status" value="1"/>
</dbReference>
<comment type="caution">
    <text evidence="3">The sequence shown here is derived from an EMBL/GenBank/DDBJ whole genome shotgun (WGS) entry which is preliminary data.</text>
</comment>
<dbReference type="PANTHER" id="PTHR22916">
    <property type="entry name" value="GLYCOSYLTRANSFERASE"/>
    <property type="match status" value="1"/>
</dbReference>
<comment type="similarity">
    <text evidence="1">Belongs to the glycosyltransferase 2 family.</text>
</comment>
<keyword evidence="4" id="KW-1185">Reference proteome</keyword>
<name>A0ABW4RJK3_9BACL</name>
<dbReference type="RefSeq" id="WP_347327452.1">
    <property type="nucleotide sequence ID" value="NZ_JBCGUH010000032.1"/>
</dbReference>
<protein>
    <submittedName>
        <fullName evidence="3">Glycosyltransferase family 2 protein</fullName>
    </submittedName>
</protein>
<dbReference type="EMBL" id="JBHUEH010000013">
    <property type="protein sequence ID" value="MFD1885678.1"/>
    <property type="molecule type" value="Genomic_DNA"/>
</dbReference>
<dbReference type="SUPFAM" id="SSF53448">
    <property type="entry name" value="Nucleotide-diphospho-sugar transferases"/>
    <property type="match status" value="1"/>
</dbReference>
<dbReference type="InterPro" id="IPR029044">
    <property type="entry name" value="Nucleotide-diphossugar_trans"/>
</dbReference>
<evidence type="ECO:0000313" key="3">
    <source>
        <dbReference type="EMBL" id="MFD1885678.1"/>
    </source>
</evidence>
<reference evidence="4" key="1">
    <citation type="journal article" date="2019" name="Int. J. Syst. Evol. Microbiol.">
        <title>The Global Catalogue of Microorganisms (GCM) 10K type strain sequencing project: providing services to taxonomists for standard genome sequencing and annotation.</title>
        <authorList>
            <consortium name="The Broad Institute Genomics Platform"/>
            <consortium name="The Broad Institute Genome Sequencing Center for Infectious Disease"/>
            <person name="Wu L."/>
            <person name="Ma J."/>
        </authorList>
    </citation>
    <scope>NUCLEOTIDE SEQUENCE [LARGE SCALE GENOMIC DNA]</scope>
    <source>
        <strain evidence="4">CCUG 54950</strain>
    </source>
</reference>
<dbReference type="PANTHER" id="PTHR22916:SF3">
    <property type="entry name" value="UDP-GLCNAC:BETAGAL BETA-1,3-N-ACETYLGLUCOSAMINYLTRANSFERASE-LIKE PROTEIN 1"/>
    <property type="match status" value="1"/>
</dbReference>
<evidence type="ECO:0000256" key="1">
    <source>
        <dbReference type="ARBA" id="ARBA00006739"/>
    </source>
</evidence>
<dbReference type="Proteomes" id="UP001597233">
    <property type="component" value="Unassembled WGS sequence"/>
</dbReference>
<gene>
    <name evidence="3" type="ORF">ACFSC9_09065</name>
</gene>
<accession>A0ABW4RJK3</accession>
<dbReference type="InterPro" id="IPR001173">
    <property type="entry name" value="Glyco_trans_2-like"/>
</dbReference>
<feature type="domain" description="Glycosyltransferase 2-like" evidence="2">
    <location>
        <begin position="9"/>
        <end position="138"/>
    </location>
</feature>
<dbReference type="CDD" id="cd04196">
    <property type="entry name" value="GT_2_like_d"/>
    <property type="match status" value="1"/>
</dbReference>
<organism evidence="3 4">
    <name type="scientific">Paenibacillus wenxiniae</name>
    <dbReference type="NCBI Taxonomy" id="1636843"/>
    <lineage>
        <taxon>Bacteria</taxon>
        <taxon>Bacillati</taxon>
        <taxon>Bacillota</taxon>
        <taxon>Bacilli</taxon>
        <taxon>Bacillales</taxon>
        <taxon>Paenibacillaceae</taxon>
        <taxon>Paenibacillus</taxon>
    </lineage>
</organism>
<dbReference type="Gene3D" id="3.90.550.10">
    <property type="entry name" value="Spore Coat Polysaccharide Biosynthesis Protein SpsA, Chain A"/>
    <property type="match status" value="1"/>
</dbReference>
<evidence type="ECO:0000313" key="4">
    <source>
        <dbReference type="Proteomes" id="UP001597233"/>
    </source>
</evidence>
<sequence length="335" mass="38612">MHTPGTLQVLMSTYNGAKYISAQLDSILSQPYESIHILIRDDGSSDETISIIEEYQTHYPNRIDLLKGENIGVIPSFWSLLQHADREATYYSFCDQDDVWMPHKAETSVRLLQSLETDKQQPLHAVSLDERNHGFQQKFIPTMICTDTQLTDGHLNPTVVWPGMPHLKPSFYNALIQNIAVGATVSFNATALSLLLDTKQTVNIAAIQMHDWWAYLVISCFGKVHFEHQPTIYYRQHGGNAVGGEANVYQKIKKKWNSFLKHRGDKKLLVQQAKEFYRVYGSQMTDVQMIDQLEQFIAPRTNLRARFRYLRICKLFRQSLTEQLLFRVLILVGYI</sequence>
<proteinExistence type="inferred from homology"/>